<accession>A0A6P1ZGA6</accession>
<reference evidence="3 4" key="1">
    <citation type="submission" date="2018-06" db="EMBL/GenBank/DDBJ databases">
        <title>Complete genome of Desulfovibrio marinus P48SEP.</title>
        <authorList>
            <person name="Crispim J.S."/>
            <person name="Vidigal P.M.P."/>
            <person name="Silva L.C.F."/>
            <person name="Araujo L.C."/>
            <person name="Laguardia C.N."/>
            <person name="Dias R.S."/>
            <person name="Sousa M.P."/>
            <person name="Paula S.O."/>
            <person name="Silva C."/>
        </authorList>
    </citation>
    <scope>NUCLEOTIDE SEQUENCE [LARGE SCALE GENOMIC DNA]</scope>
    <source>
        <strain evidence="3 4">P48SEP</strain>
    </source>
</reference>
<dbReference type="EMBL" id="CP039543">
    <property type="protein sequence ID" value="QJT09589.1"/>
    <property type="molecule type" value="Genomic_DNA"/>
</dbReference>
<dbReference type="AlphaFoldDB" id="A0A6P1ZGA6"/>
<feature type="domain" description="HTH luxR-type" evidence="1">
    <location>
        <begin position="28"/>
        <end position="55"/>
    </location>
</feature>
<name>A0A6P1ZGA6_9BACT</name>
<evidence type="ECO:0000313" key="3">
    <source>
        <dbReference type="EMBL" id="TVM33800.1"/>
    </source>
</evidence>
<dbReference type="GO" id="GO:0006355">
    <property type="term" value="P:regulation of DNA-templated transcription"/>
    <property type="evidence" value="ECO:0007669"/>
    <property type="project" value="InterPro"/>
</dbReference>
<keyword evidence="5" id="KW-1185">Reference proteome</keyword>
<dbReference type="Gene3D" id="1.10.10.10">
    <property type="entry name" value="Winged helix-like DNA-binding domain superfamily/Winged helix DNA-binding domain"/>
    <property type="match status" value="1"/>
</dbReference>
<proteinExistence type="predicted"/>
<evidence type="ECO:0000313" key="4">
    <source>
        <dbReference type="Proteomes" id="UP000434052"/>
    </source>
</evidence>
<dbReference type="OrthoDB" id="9783459at2"/>
<gene>
    <name evidence="3" type="ORF">DQK91_11340</name>
    <name evidence="2" type="ORF">E8L03_11870</name>
</gene>
<dbReference type="EMBL" id="QMIF01000006">
    <property type="protein sequence ID" value="TVM33800.1"/>
    <property type="molecule type" value="Genomic_DNA"/>
</dbReference>
<evidence type="ECO:0000259" key="1">
    <source>
        <dbReference type="PROSITE" id="PS00622"/>
    </source>
</evidence>
<dbReference type="Proteomes" id="UP000503251">
    <property type="component" value="Chromosome"/>
</dbReference>
<sequence>MAPKNKYVGNAKLPQGSFTKLLRLYAMDMEASRIAGELGYSRNTVNTYLRRLRERILEESINPAISPDGEAPGVFFMVRARGNSARSRKARRAFIFGRVRGERRVCVDIFKGREAEVLPTLLTGELRIEGQVLEKCWQCFSEVRGGELALHTVDTGLPTGKAAAALVAEFLETTRLRLEKFRGIKHGHVRLHIKECEFRFNHVDDVEAALLEMLSARPL</sequence>
<reference evidence="2 5" key="2">
    <citation type="submission" date="2019-04" db="EMBL/GenBank/DDBJ databases">
        <title>Isolation and culture of sulfate reducing bacteria from the cold seep of the South China Sea.</title>
        <authorList>
            <person name="Sun C."/>
            <person name="Liu R."/>
        </authorList>
    </citation>
    <scope>NUCLEOTIDE SEQUENCE [LARGE SCALE GENOMIC DNA]</scope>
    <source>
        <strain evidence="2 5">CS1</strain>
    </source>
</reference>
<organism evidence="3 4">
    <name type="scientific">Oceanidesulfovibrio marinus</name>
    <dbReference type="NCBI Taxonomy" id="370038"/>
    <lineage>
        <taxon>Bacteria</taxon>
        <taxon>Pseudomonadati</taxon>
        <taxon>Thermodesulfobacteriota</taxon>
        <taxon>Desulfovibrionia</taxon>
        <taxon>Desulfovibrionales</taxon>
        <taxon>Desulfovibrionaceae</taxon>
        <taxon>Oceanidesulfovibrio</taxon>
    </lineage>
</organism>
<evidence type="ECO:0000313" key="5">
    <source>
        <dbReference type="Proteomes" id="UP000503251"/>
    </source>
</evidence>
<dbReference type="PROSITE" id="PS00622">
    <property type="entry name" value="HTH_LUXR_1"/>
    <property type="match status" value="1"/>
</dbReference>
<dbReference type="RefSeq" id="WP_144305466.1">
    <property type="nucleotide sequence ID" value="NZ_CP039543.1"/>
</dbReference>
<dbReference type="InterPro" id="IPR036388">
    <property type="entry name" value="WH-like_DNA-bd_sf"/>
</dbReference>
<evidence type="ECO:0000313" key="2">
    <source>
        <dbReference type="EMBL" id="QJT09589.1"/>
    </source>
</evidence>
<dbReference type="InterPro" id="IPR000792">
    <property type="entry name" value="Tscrpt_reg_LuxR_C"/>
</dbReference>
<protein>
    <recommendedName>
        <fullName evidence="1">HTH luxR-type domain-containing protein</fullName>
    </recommendedName>
</protein>
<dbReference type="Proteomes" id="UP000434052">
    <property type="component" value="Unassembled WGS sequence"/>
</dbReference>